<keyword evidence="3" id="KW-1185">Reference proteome</keyword>
<name>A0A841GZ35_9BACT</name>
<dbReference type="Proteomes" id="UP000582837">
    <property type="component" value="Unassembled WGS sequence"/>
</dbReference>
<gene>
    <name evidence="2" type="ORF">HNQ61_002618</name>
</gene>
<sequence length="128" mass="13696">MLDAVRLLTATRIVPRILTAALIAAAYTATWPHASLSSLLQVLIVFPVAVLGLYLLFWSVNPDWAYPVSGVLLSGGLAGLAVVARLPGTDPFIGLASIHPAWYAAMLVQAAVWWTEGEGWRQLTEGIS</sequence>
<evidence type="ECO:0000256" key="1">
    <source>
        <dbReference type="SAM" id="Phobius"/>
    </source>
</evidence>
<dbReference type="EMBL" id="JACHIA010000006">
    <property type="protein sequence ID" value="MBB6070996.1"/>
    <property type="molecule type" value="Genomic_DNA"/>
</dbReference>
<evidence type="ECO:0000313" key="2">
    <source>
        <dbReference type="EMBL" id="MBB6070996.1"/>
    </source>
</evidence>
<keyword evidence="1" id="KW-1133">Transmembrane helix</keyword>
<accession>A0A841GZ35</accession>
<feature type="transmembrane region" description="Helical" evidence="1">
    <location>
        <begin position="13"/>
        <end position="31"/>
    </location>
</feature>
<proteinExistence type="predicted"/>
<protein>
    <submittedName>
        <fullName evidence="2">Energy-coupling factor transporter transmembrane protein EcfT</fullName>
    </submittedName>
</protein>
<evidence type="ECO:0000313" key="3">
    <source>
        <dbReference type="Proteomes" id="UP000582837"/>
    </source>
</evidence>
<feature type="transmembrane region" description="Helical" evidence="1">
    <location>
        <begin position="64"/>
        <end position="84"/>
    </location>
</feature>
<organism evidence="2 3">
    <name type="scientific">Longimicrobium terrae</name>
    <dbReference type="NCBI Taxonomy" id="1639882"/>
    <lineage>
        <taxon>Bacteria</taxon>
        <taxon>Pseudomonadati</taxon>
        <taxon>Gemmatimonadota</taxon>
        <taxon>Longimicrobiia</taxon>
        <taxon>Longimicrobiales</taxon>
        <taxon>Longimicrobiaceae</taxon>
        <taxon>Longimicrobium</taxon>
    </lineage>
</organism>
<keyword evidence="1" id="KW-0472">Membrane</keyword>
<keyword evidence="1 2" id="KW-0812">Transmembrane</keyword>
<feature type="transmembrane region" description="Helical" evidence="1">
    <location>
        <begin position="91"/>
        <end position="114"/>
    </location>
</feature>
<reference evidence="2 3" key="1">
    <citation type="submission" date="2020-08" db="EMBL/GenBank/DDBJ databases">
        <title>Genomic Encyclopedia of Type Strains, Phase IV (KMG-IV): sequencing the most valuable type-strain genomes for metagenomic binning, comparative biology and taxonomic classification.</title>
        <authorList>
            <person name="Goeker M."/>
        </authorList>
    </citation>
    <scope>NUCLEOTIDE SEQUENCE [LARGE SCALE GENOMIC DNA]</scope>
    <source>
        <strain evidence="2 3">DSM 29007</strain>
    </source>
</reference>
<dbReference type="RefSeq" id="WP_170033466.1">
    <property type="nucleotide sequence ID" value="NZ_JABDTL010000001.1"/>
</dbReference>
<feature type="transmembrane region" description="Helical" evidence="1">
    <location>
        <begin position="38"/>
        <end position="58"/>
    </location>
</feature>
<dbReference type="AlphaFoldDB" id="A0A841GZ35"/>
<comment type="caution">
    <text evidence="2">The sequence shown here is derived from an EMBL/GenBank/DDBJ whole genome shotgun (WGS) entry which is preliminary data.</text>
</comment>